<sequence length="222" mass="23518">MQRFLPPRAGYSRAERLSDAAVHVSGLAAALLAVPALVVLAVIWRGDGAAITAAVIYGVTLIAMILFSALCNMVDAPGWSVLWKRLDHSAIYAKIAGTFSAFVLLSGQGLALMAALWAAAVCGMALRVLSPDRFRWLAVSLYLAMGWAGAAFGWPVFAGYSGTVLGLIAAGGVLYTIGTGFFLLDRLPFHNTIWHVFVLIATVIFYVAVMMHLAETSALEGG</sequence>
<feature type="transmembrane region" description="Helical" evidence="6">
    <location>
        <begin position="50"/>
        <end position="74"/>
    </location>
</feature>
<comment type="subcellular location">
    <subcellularLocation>
        <location evidence="1">Membrane</location>
        <topology evidence="1">Multi-pass membrane protein</topology>
    </subcellularLocation>
</comment>
<dbReference type="Pfam" id="PF03006">
    <property type="entry name" value="HlyIII"/>
    <property type="match status" value="1"/>
</dbReference>
<feature type="transmembrane region" description="Helical" evidence="6">
    <location>
        <begin position="110"/>
        <end position="129"/>
    </location>
</feature>
<accession>A0A2T4JZD8</accession>
<comment type="caution">
    <text evidence="7">The sequence shown here is derived from an EMBL/GenBank/DDBJ whole genome shotgun (WGS) entry which is preliminary data.</text>
</comment>
<feature type="transmembrane region" description="Helical" evidence="6">
    <location>
        <begin position="196"/>
        <end position="214"/>
    </location>
</feature>
<evidence type="ECO:0000256" key="3">
    <source>
        <dbReference type="ARBA" id="ARBA00022989"/>
    </source>
</evidence>
<keyword evidence="2 6" id="KW-0812">Transmembrane</keyword>
<keyword evidence="5" id="KW-0479">Metal-binding</keyword>
<evidence type="ECO:0000256" key="5">
    <source>
        <dbReference type="PIRSR" id="PIRSR604254-1"/>
    </source>
</evidence>
<evidence type="ECO:0000313" key="8">
    <source>
        <dbReference type="Proteomes" id="UP000241010"/>
    </source>
</evidence>
<dbReference type="PANTHER" id="PTHR20855:SF3">
    <property type="entry name" value="LD03007P"/>
    <property type="match status" value="1"/>
</dbReference>
<evidence type="ECO:0000256" key="1">
    <source>
        <dbReference type="ARBA" id="ARBA00004141"/>
    </source>
</evidence>
<feature type="binding site" evidence="5">
    <location>
        <position position="195"/>
    </location>
    <ligand>
        <name>Zn(2+)</name>
        <dbReference type="ChEBI" id="CHEBI:29105"/>
    </ligand>
</feature>
<feature type="transmembrane region" description="Helical" evidence="6">
    <location>
        <begin position="163"/>
        <end position="184"/>
    </location>
</feature>
<feature type="transmembrane region" description="Helical" evidence="6">
    <location>
        <begin position="136"/>
        <end position="157"/>
    </location>
</feature>
<dbReference type="GO" id="GO:0016020">
    <property type="term" value="C:membrane"/>
    <property type="evidence" value="ECO:0007669"/>
    <property type="project" value="UniProtKB-SubCell"/>
</dbReference>
<reference evidence="7 8" key="1">
    <citation type="submission" date="2018-03" db="EMBL/GenBank/DDBJ databases">
        <title>Cereibacter changlensis.</title>
        <authorList>
            <person name="Meyer T.E."/>
            <person name="Miller S."/>
            <person name="Lodha T."/>
            <person name="Gandham S."/>
            <person name="Chintalapati S."/>
            <person name="Chintalapati V.R."/>
        </authorList>
    </citation>
    <scope>NUCLEOTIDE SEQUENCE [LARGE SCALE GENOMIC DNA]</scope>
    <source>
        <strain evidence="7 8">JA139</strain>
    </source>
</reference>
<feature type="transmembrane region" description="Helical" evidence="6">
    <location>
        <begin position="21"/>
        <end position="44"/>
    </location>
</feature>
<organism evidence="7 8">
    <name type="scientific">Cereibacter changlensis JA139</name>
    <dbReference type="NCBI Taxonomy" id="1188249"/>
    <lineage>
        <taxon>Bacteria</taxon>
        <taxon>Pseudomonadati</taxon>
        <taxon>Pseudomonadota</taxon>
        <taxon>Alphaproteobacteria</taxon>
        <taxon>Rhodobacterales</taxon>
        <taxon>Paracoccaceae</taxon>
        <taxon>Cereibacter</taxon>
    </lineage>
</organism>
<proteinExistence type="predicted"/>
<dbReference type="PANTHER" id="PTHR20855">
    <property type="entry name" value="ADIPOR/PROGESTIN RECEPTOR-RELATED"/>
    <property type="match status" value="1"/>
</dbReference>
<dbReference type="GO" id="GO:0046872">
    <property type="term" value="F:metal ion binding"/>
    <property type="evidence" value="ECO:0007669"/>
    <property type="project" value="UniProtKB-KW"/>
</dbReference>
<keyword evidence="3 6" id="KW-1133">Transmembrane helix</keyword>
<dbReference type="Proteomes" id="UP000241010">
    <property type="component" value="Unassembled WGS sequence"/>
</dbReference>
<protein>
    <submittedName>
        <fullName evidence="7">Hly-III family protein</fullName>
    </submittedName>
</protein>
<evidence type="ECO:0000256" key="2">
    <source>
        <dbReference type="ARBA" id="ARBA00022692"/>
    </source>
</evidence>
<keyword evidence="8" id="KW-1185">Reference proteome</keyword>
<evidence type="ECO:0000256" key="4">
    <source>
        <dbReference type="ARBA" id="ARBA00023136"/>
    </source>
</evidence>
<dbReference type="OrthoDB" id="9813689at2"/>
<gene>
    <name evidence="7" type="ORF">C5F48_03355</name>
</gene>
<dbReference type="InterPro" id="IPR004254">
    <property type="entry name" value="AdipoR/HlyIII-related"/>
</dbReference>
<evidence type="ECO:0000313" key="7">
    <source>
        <dbReference type="EMBL" id="PTE23123.1"/>
    </source>
</evidence>
<keyword evidence="4 6" id="KW-0472">Membrane</keyword>
<dbReference type="AlphaFoldDB" id="A0A2T4JZD8"/>
<dbReference type="RefSeq" id="WP_107662493.1">
    <property type="nucleotide sequence ID" value="NZ_PZKG01000009.1"/>
</dbReference>
<keyword evidence="5" id="KW-0862">Zinc</keyword>
<evidence type="ECO:0000256" key="6">
    <source>
        <dbReference type="SAM" id="Phobius"/>
    </source>
</evidence>
<name>A0A2T4JZD8_9RHOB</name>
<dbReference type="EMBL" id="PZKG01000009">
    <property type="protein sequence ID" value="PTE23123.1"/>
    <property type="molecule type" value="Genomic_DNA"/>
</dbReference>